<dbReference type="RefSeq" id="WP_208473395.1">
    <property type="nucleotide sequence ID" value="NZ_JAGFNS010000054.1"/>
</dbReference>
<keyword evidence="1" id="KW-0812">Transmembrane</keyword>
<organism evidence="2 3">
    <name type="scientific">Actinoplanes flavus</name>
    <dbReference type="NCBI Taxonomy" id="2820290"/>
    <lineage>
        <taxon>Bacteria</taxon>
        <taxon>Bacillati</taxon>
        <taxon>Actinomycetota</taxon>
        <taxon>Actinomycetes</taxon>
        <taxon>Micromonosporales</taxon>
        <taxon>Micromonosporaceae</taxon>
        <taxon>Actinoplanes</taxon>
    </lineage>
</organism>
<feature type="transmembrane region" description="Helical" evidence="1">
    <location>
        <begin position="31"/>
        <end position="48"/>
    </location>
</feature>
<dbReference type="EMBL" id="JAGFNS010000054">
    <property type="protein sequence ID" value="MBO3744164.1"/>
    <property type="molecule type" value="Genomic_DNA"/>
</dbReference>
<keyword evidence="3" id="KW-1185">Reference proteome</keyword>
<sequence>MSSSFPWPRIVAVLAGLSMLGGWLWDSLLLWALAAVLGTVALVLNNRVKSPRR</sequence>
<proteinExistence type="predicted"/>
<evidence type="ECO:0000313" key="3">
    <source>
        <dbReference type="Proteomes" id="UP000679690"/>
    </source>
</evidence>
<comment type="caution">
    <text evidence="2">The sequence shown here is derived from an EMBL/GenBank/DDBJ whole genome shotgun (WGS) entry which is preliminary data.</text>
</comment>
<protein>
    <submittedName>
        <fullName evidence="2">Uncharacterized protein</fullName>
    </submittedName>
</protein>
<evidence type="ECO:0000256" key="1">
    <source>
        <dbReference type="SAM" id="Phobius"/>
    </source>
</evidence>
<name>A0ABS3V049_9ACTN</name>
<accession>A0ABS3V049</accession>
<dbReference type="Proteomes" id="UP000679690">
    <property type="component" value="Unassembled WGS sequence"/>
</dbReference>
<evidence type="ECO:0000313" key="2">
    <source>
        <dbReference type="EMBL" id="MBO3744164.1"/>
    </source>
</evidence>
<keyword evidence="1" id="KW-1133">Transmembrane helix</keyword>
<gene>
    <name evidence="2" type="ORF">J5X75_42410</name>
</gene>
<reference evidence="2 3" key="1">
    <citation type="submission" date="2021-03" db="EMBL/GenBank/DDBJ databases">
        <title>Actinoplanes flavus sp. nov., a novel actinomycete isolated from Coconut Palm rhizosphere soil.</title>
        <authorList>
            <person name="Luo X."/>
        </authorList>
    </citation>
    <scope>NUCLEOTIDE SEQUENCE [LARGE SCALE GENOMIC DNA]</scope>
    <source>
        <strain evidence="2 3">NEAU-H7</strain>
    </source>
</reference>
<keyword evidence="1" id="KW-0472">Membrane</keyword>